<reference evidence="2 3" key="1">
    <citation type="journal article" date="2015" name="Microbes Environ.">
        <title>Distribution and evolution of nitrogen fixation genes in the phylum bacteroidetes.</title>
        <authorList>
            <person name="Inoue J."/>
            <person name="Oshima K."/>
            <person name="Suda W."/>
            <person name="Sakamoto M."/>
            <person name="Iino T."/>
            <person name="Noda S."/>
            <person name="Hongoh Y."/>
            <person name="Hattori M."/>
            <person name="Ohkuma M."/>
        </authorList>
    </citation>
    <scope>NUCLEOTIDE SEQUENCE [LARGE SCALE GENOMIC DNA]</scope>
    <source>
        <strain evidence="2 3">JCM 15093</strain>
    </source>
</reference>
<comment type="caution">
    <text evidence="2">The sequence shown here is derived from an EMBL/GenBank/DDBJ whole genome shotgun (WGS) entry which is preliminary data.</text>
</comment>
<organism evidence="2 3">
    <name type="scientific">Bacteroides graminisolvens DSM 19988 = JCM 15093</name>
    <dbReference type="NCBI Taxonomy" id="1121097"/>
    <lineage>
        <taxon>Bacteria</taxon>
        <taxon>Pseudomonadati</taxon>
        <taxon>Bacteroidota</taxon>
        <taxon>Bacteroidia</taxon>
        <taxon>Bacteroidales</taxon>
        <taxon>Bacteroidaceae</taxon>
        <taxon>Bacteroides</taxon>
    </lineage>
</organism>
<keyword evidence="1" id="KW-0732">Signal</keyword>
<dbReference type="RefSeq" id="WP_024996229.1">
    <property type="nucleotide sequence ID" value="NZ_ATZI01000001.1"/>
</dbReference>
<evidence type="ECO:0000313" key="2">
    <source>
        <dbReference type="EMBL" id="GAK36279.1"/>
    </source>
</evidence>
<evidence type="ECO:0000256" key="1">
    <source>
        <dbReference type="SAM" id="SignalP"/>
    </source>
</evidence>
<accession>A0A069D7U9</accession>
<protein>
    <submittedName>
        <fullName evidence="2">Lipoprotein</fullName>
    </submittedName>
</protein>
<sequence>MKKYIYLLLASVILASCGTTATTTRGDSYPKMYAEKPLTILVMPPINKTVNVEAKEYFYTSMAMPLAEKGYYVISPFLAMDFLKSESAYDSEMYIDGSLTAFKNVFGADVALFTIINQWSKSTIGSVITVDIEYILKSTTSNEVLFTRKGVLSVDTSVNSGGNAGLLGALVDLAASAINTALTDKVIAARRCNTFVLKDLPEGFYSPQFGADMQVGAGGPVFSGTVQQ</sequence>
<name>A0A069D7U9_9BACE</name>
<feature type="signal peptide" evidence="1">
    <location>
        <begin position="1"/>
        <end position="21"/>
    </location>
</feature>
<dbReference type="InterPro" id="IPR008517">
    <property type="entry name" value="GNA1162-like"/>
</dbReference>
<feature type="chain" id="PRO_5001662892" evidence="1">
    <location>
        <begin position="22"/>
        <end position="228"/>
    </location>
</feature>
<dbReference type="eggNOG" id="COG4380">
    <property type="taxonomic scope" value="Bacteria"/>
</dbReference>
<evidence type="ECO:0000313" key="3">
    <source>
        <dbReference type="Proteomes" id="UP000027601"/>
    </source>
</evidence>
<keyword evidence="2" id="KW-0449">Lipoprotein</keyword>
<dbReference type="OrthoDB" id="1014694at2"/>
<dbReference type="Pfam" id="PF05643">
    <property type="entry name" value="GNA1162-like"/>
    <property type="match status" value="1"/>
</dbReference>
<dbReference type="AlphaFoldDB" id="A0A069D7U9"/>
<dbReference type="EMBL" id="BAJS01000006">
    <property type="protein sequence ID" value="GAK36279.1"/>
    <property type="molecule type" value="Genomic_DNA"/>
</dbReference>
<gene>
    <name evidence="2" type="ORF">JCM15093_1436</name>
</gene>
<dbReference type="STRING" id="1121097.GCA_000428125_00826"/>
<dbReference type="PROSITE" id="PS51257">
    <property type="entry name" value="PROKAR_LIPOPROTEIN"/>
    <property type="match status" value="1"/>
</dbReference>
<keyword evidence="3" id="KW-1185">Reference proteome</keyword>
<proteinExistence type="predicted"/>
<dbReference type="Gene3D" id="3.40.50.10610">
    <property type="entry name" value="ABC-type transport auxiliary lipoprotein component"/>
    <property type="match status" value="1"/>
</dbReference>
<dbReference type="Proteomes" id="UP000027601">
    <property type="component" value="Unassembled WGS sequence"/>
</dbReference>